<keyword evidence="3" id="KW-1185">Reference proteome</keyword>
<evidence type="ECO:0000256" key="1">
    <source>
        <dbReference type="SAM" id="SignalP"/>
    </source>
</evidence>
<evidence type="ECO:0008006" key="4">
    <source>
        <dbReference type="Google" id="ProtNLM"/>
    </source>
</evidence>
<reference evidence="2 3" key="1">
    <citation type="submission" date="2018-07" db="EMBL/GenBank/DDBJ databases">
        <title>The complete nuclear genome of the prasinophyte Chloropicon primus (CCMP1205).</title>
        <authorList>
            <person name="Pombert J.-F."/>
            <person name="Otis C."/>
            <person name="Turmel M."/>
            <person name="Lemieux C."/>
        </authorList>
    </citation>
    <scope>NUCLEOTIDE SEQUENCE [LARGE SCALE GENOMIC DNA]</scope>
    <source>
        <strain evidence="2 3">CCMP1205</strain>
    </source>
</reference>
<dbReference type="STRING" id="1764295.A0A5B8N0C4"/>
<sequence>MRHPIVILIVVLGCALVVAKGEPGPHPYHEYQDEVLGTCREYVQTNAHWNHSTLWVSESFPRDRTFVSMNVTSPRVGGVKLVLRRREGEELQQIRLKSFGHGGKGKNFEETTFVDDAEEHFPMWPEEAPFTGNYAPDVALSKIEGSSRGKWTLMAIARAKKQSQTPQIKGWSVTFCEDTIGDGLVTAQGAVIVNPMEPLTKPVVDLPAPQTWPAYQKSVYRGPNLLDKNTYVNFWTEAAGMVRDVTRNWNEANFYVQQVKTMQKKAYAARKDFEEAVHAHKDG</sequence>
<keyword evidence="1" id="KW-0732">Signal</keyword>
<organism evidence="2 3">
    <name type="scientific">Chloropicon primus</name>
    <dbReference type="NCBI Taxonomy" id="1764295"/>
    <lineage>
        <taxon>Eukaryota</taxon>
        <taxon>Viridiplantae</taxon>
        <taxon>Chlorophyta</taxon>
        <taxon>Chloropicophyceae</taxon>
        <taxon>Chloropicales</taxon>
        <taxon>Chloropicaceae</taxon>
        <taxon>Chloropicon</taxon>
    </lineage>
</organism>
<dbReference type="EMBL" id="CP031049">
    <property type="protein sequence ID" value="QDZ25194.1"/>
    <property type="molecule type" value="Genomic_DNA"/>
</dbReference>
<gene>
    <name evidence="2" type="ORF">A3770_16p77120</name>
</gene>
<accession>A0A5B8N0C4</accession>
<feature type="chain" id="PRO_5023148233" description="P/Homo B domain-containing protein" evidence="1">
    <location>
        <begin position="22"/>
        <end position="283"/>
    </location>
</feature>
<dbReference type="AlphaFoldDB" id="A0A5B8N0C4"/>
<name>A0A5B8N0C4_9CHLO</name>
<protein>
    <recommendedName>
        <fullName evidence="4">P/Homo B domain-containing protein</fullName>
    </recommendedName>
</protein>
<feature type="signal peptide" evidence="1">
    <location>
        <begin position="1"/>
        <end position="21"/>
    </location>
</feature>
<dbReference type="Proteomes" id="UP000316726">
    <property type="component" value="Chromosome 16"/>
</dbReference>
<proteinExistence type="predicted"/>
<evidence type="ECO:0000313" key="3">
    <source>
        <dbReference type="Proteomes" id="UP000316726"/>
    </source>
</evidence>
<evidence type="ECO:0000313" key="2">
    <source>
        <dbReference type="EMBL" id="QDZ25194.1"/>
    </source>
</evidence>